<dbReference type="EMBL" id="JOWA01000110">
    <property type="protein sequence ID" value="KEZ41440.1"/>
    <property type="molecule type" value="Genomic_DNA"/>
</dbReference>
<dbReference type="AlphaFoldDB" id="A0A084G278"/>
<feature type="region of interest" description="Disordered" evidence="3">
    <location>
        <begin position="109"/>
        <end position="135"/>
    </location>
</feature>
<sequence length="135" mass="15561">MPPRAKGQILRAQTALAIPDTLEANQIIARVDRALPRGQYNCLLPNKSIVVVDLDERFRQTIWVQRNNYVLLERYPPKEVEGEAVAKIINIVVDEKQWRKMPYWPAEFPKFRDPESDEDESNVGKMPPSDSEDDA</sequence>
<feature type="domain" description="S1-like" evidence="4">
    <location>
        <begin position="25"/>
        <end position="76"/>
    </location>
</feature>
<dbReference type="InterPro" id="IPR012340">
    <property type="entry name" value="NA-bd_OB-fold"/>
</dbReference>
<dbReference type="Proteomes" id="UP000028545">
    <property type="component" value="Unassembled WGS sequence"/>
</dbReference>
<organism evidence="5 6">
    <name type="scientific">Pseudallescheria apiosperma</name>
    <name type="common">Scedosporium apiospermum</name>
    <dbReference type="NCBI Taxonomy" id="563466"/>
    <lineage>
        <taxon>Eukaryota</taxon>
        <taxon>Fungi</taxon>
        <taxon>Dikarya</taxon>
        <taxon>Ascomycota</taxon>
        <taxon>Pezizomycotina</taxon>
        <taxon>Sordariomycetes</taxon>
        <taxon>Hypocreomycetidae</taxon>
        <taxon>Microascales</taxon>
        <taxon>Microascaceae</taxon>
        <taxon>Scedosporium</taxon>
    </lineage>
</organism>
<evidence type="ECO:0000256" key="1">
    <source>
        <dbReference type="ARBA" id="ARBA00007340"/>
    </source>
</evidence>
<dbReference type="PANTHER" id="PTHR21641:SF0">
    <property type="entry name" value="RNA-BINDING PROTEIN EIF1AD-RELATED"/>
    <property type="match status" value="1"/>
</dbReference>
<evidence type="ECO:0000259" key="4">
    <source>
        <dbReference type="Pfam" id="PF01176"/>
    </source>
</evidence>
<dbReference type="PANTHER" id="PTHR21641">
    <property type="entry name" value="TRANSLATION INITIATION FACTOR-RELATED"/>
    <property type="match status" value="1"/>
</dbReference>
<proteinExistence type="inferred from homology"/>
<dbReference type="OMA" id="WRKQSYW"/>
<evidence type="ECO:0000256" key="3">
    <source>
        <dbReference type="SAM" id="MobiDB-lite"/>
    </source>
</evidence>
<dbReference type="InterPro" id="IPR006196">
    <property type="entry name" value="RNA-binding_domain_S1_IF1"/>
</dbReference>
<dbReference type="SMART" id="SM00652">
    <property type="entry name" value="eIF1a"/>
    <property type="match status" value="1"/>
</dbReference>
<dbReference type="GO" id="GO:0005634">
    <property type="term" value="C:nucleus"/>
    <property type="evidence" value="ECO:0007669"/>
    <property type="project" value="TreeGrafter"/>
</dbReference>
<evidence type="ECO:0000313" key="5">
    <source>
        <dbReference type="EMBL" id="KEZ41440.1"/>
    </source>
</evidence>
<dbReference type="KEGG" id="sapo:SAPIO_CDS7571"/>
<dbReference type="VEuPathDB" id="FungiDB:SAPIO_CDS7571"/>
<dbReference type="GO" id="GO:0003723">
    <property type="term" value="F:RNA binding"/>
    <property type="evidence" value="ECO:0007669"/>
    <property type="project" value="UniProtKB-KW"/>
</dbReference>
<name>A0A084G278_PSEDA</name>
<dbReference type="GO" id="GO:0003743">
    <property type="term" value="F:translation initiation factor activity"/>
    <property type="evidence" value="ECO:0007669"/>
    <property type="project" value="UniProtKB-KW"/>
</dbReference>
<dbReference type="Gene3D" id="2.40.50.140">
    <property type="entry name" value="Nucleic acid-binding proteins"/>
    <property type="match status" value="1"/>
</dbReference>
<keyword evidence="2" id="KW-0694">RNA-binding</keyword>
<evidence type="ECO:0000256" key="2">
    <source>
        <dbReference type="ARBA" id="ARBA00022884"/>
    </source>
</evidence>
<keyword evidence="5" id="KW-0648">Protein biosynthesis</keyword>
<dbReference type="GeneID" id="27726643"/>
<dbReference type="InterPro" id="IPR039294">
    <property type="entry name" value="EIF1AD"/>
</dbReference>
<accession>A0A084G278</accession>
<reference evidence="5 6" key="1">
    <citation type="journal article" date="2014" name="Genome Announc.">
        <title>Draft genome sequence of the pathogenic fungus Scedosporium apiospermum.</title>
        <authorList>
            <person name="Vandeputte P."/>
            <person name="Ghamrawi S."/>
            <person name="Rechenmann M."/>
            <person name="Iltis A."/>
            <person name="Giraud S."/>
            <person name="Fleury M."/>
            <person name="Thornton C."/>
            <person name="Delhaes L."/>
            <person name="Meyer W."/>
            <person name="Papon N."/>
            <person name="Bouchara J.P."/>
        </authorList>
    </citation>
    <scope>NUCLEOTIDE SEQUENCE [LARGE SCALE GENOMIC DNA]</scope>
    <source>
        <strain evidence="5 6">IHEM 14462</strain>
    </source>
</reference>
<dbReference type="OrthoDB" id="1738325at2759"/>
<dbReference type="RefSeq" id="XP_016641239.1">
    <property type="nucleotide sequence ID" value="XM_016789412.1"/>
</dbReference>
<gene>
    <name evidence="5" type="ORF">SAPIO_CDS7571</name>
</gene>
<dbReference type="SUPFAM" id="SSF50249">
    <property type="entry name" value="Nucleic acid-binding proteins"/>
    <property type="match status" value="1"/>
</dbReference>
<keyword evidence="5" id="KW-0396">Initiation factor</keyword>
<keyword evidence="6" id="KW-1185">Reference proteome</keyword>
<dbReference type="InterPro" id="IPR001253">
    <property type="entry name" value="TIF_eIF-1A"/>
</dbReference>
<evidence type="ECO:0000313" key="6">
    <source>
        <dbReference type="Proteomes" id="UP000028545"/>
    </source>
</evidence>
<dbReference type="HOGENOM" id="CLU_106477_4_0_1"/>
<comment type="caution">
    <text evidence="5">The sequence shown here is derived from an EMBL/GenBank/DDBJ whole genome shotgun (WGS) entry which is preliminary data.</text>
</comment>
<protein>
    <submittedName>
        <fullName evidence="5">Translation initiation factor 1A/IF-1</fullName>
    </submittedName>
</protein>
<comment type="similarity">
    <text evidence="1">Belongs to the EIF1AD family.</text>
</comment>
<dbReference type="Pfam" id="PF01176">
    <property type="entry name" value="eIF-1a"/>
    <property type="match status" value="1"/>
</dbReference>